<protein>
    <recommendedName>
        <fullName evidence="2 8">Nucleoprotein</fullName>
    </recommendedName>
    <alternativeName>
        <fullName evidence="7 8">Nucleocapsid protein</fullName>
    </alternativeName>
</protein>
<evidence type="ECO:0000256" key="2">
    <source>
        <dbReference type="ARBA" id="ARBA00014389"/>
    </source>
</evidence>
<dbReference type="InterPro" id="IPR043011">
    <property type="entry name" value="Bunya_nucleocap_C"/>
</dbReference>
<evidence type="ECO:0000256" key="4">
    <source>
        <dbReference type="ARBA" id="ARBA00022884"/>
    </source>
</evidence>
<dbReference type="InterPro" id="IPR001784">
    <property type="entry name" value="Bunya_nucleocap"/>
</dbReference>
<evidence type="ECO:0000256" key="3">
    <source>
        <dbReference type="ARBA" id="ARBA00022844"/>
    </source>
</evidence>
<dbReference type="Pfam" id="PF00952">
    <property type="entry name" value="Bunya_nucleocap"/>
    <property type="match status" value="1"/>
</dbReference>
<dbReference type="InterPro" id="IPR043012">
    <property type="entry name" value="Bunya_nucleocap_N"/>
</dbReference>
<dbReference type="EMBL" id="KX470580">
    <property type="protein sequence ID" value="AQM74168.1"/>
    <property type="molecule type" value="Genomic_RNA"/>
</dbReference>
<keyword evidence="6 8" id="KW-0687">Ribonucleoprotein</keyword>
<evidence type="ECO:0000256" key="5">
    <source>
        <dbReference type="ARBA" id="ARBA00023086"/>
    </source>
</evidence>
<reference evidence="9" key="1">
    <citation type="submission" date="2016-06" db="EMBL/GenBank/DDBJ databases">
        <authorList>
            <person name="Kjaerup R.B."/>
            <person name="Dalgaard T.S."/>
            <person name="Juul-Madsen H.R."/>
        </authorList>
    </citation>
    <scope>NUCLEOTIDE SEQUENCE</scope>
    <source>
        <strain evidence="9">3264_SA19</strain>
    </source>
</reference>
<dbReference type="Gene3D" id="1.20.142.20">
    <property type="match status" value="1"/>
</dbReference>
<dbReference type="GO" id="GO:0003723">
    <property type="term" value="F:RNA binding"/>
    <property type="evidence" value="ECO:0007669"/>
    <property type="project" value="UniProtKB-UniRule"/>
</dbReference>
<dbReference type="GO" id="GO:0019013">
    <property type="term" value="C:viral nucleocapsid"/>
    <property type="evidence" value="ECO:0007669"/>
    <property type="project" value="UniProtKB-UniRule"/>
</dbReference>
<comment type="similarity">
    <text evidence="1 8">Belongs to the orthobunyavirus nucleocapsid protein family.</text>
</comment>
<name>A0A1X9JN56_9VIRU</name>
<evidence type="ECO:0000256" key="8">
    <source>
        <dbReference type="PIRNR" id="PIRNR003947"/>
    </source>
</evidence>
<sequence>MSDLVFYDEPSRVSNGFNPEEQYNRFFTSGNAVQSMATIRTFFLNAKKAKDRMASKPDKKLTLKFGSWAIEVINNHFPGNRDTQIMDTDLTLHRISGYLARYVLETYLGSNTIGKSEITATIVNPIAESHGIRWTAGAEVYLAFFPGTEMFLDRFNFYPLAIGIYRVKKGMMDAQFLKKSLRQRYDGMTADQWMQSKTGEVMQAIRVLETLPWGRSGLGDAARQFLTKFGITI</sequence>
<evidence type="ECO:0000256" key="1">
    <source>
        <dbReference type="ARBA" id="ARBA00006516"/>
    </source>
</evidence>
<keyword evidence="3 8" id="KW-0946">Virion</keyword>
<reference evidence="9" key="2">
    <citation type="journal article" date="2017" name="J. Gen. Virol.">
        <title>Isolation of a novel orthobunyavirus from bat flies (Eucampsipoda africana).</title>
        <authorList>
            <person name="Jansen van Vuren P."/>
            <person name="Wiley M.R."/>
            <person name="Palacios G."/>
            <person name="Storm N."/>
            <person name="Markotter W."/>
            <person name="Birkhead M."/>
            <person name="Kemp A."/>
            <person name="Paweska J.T."/>
        </authorList>
    </citation>
    <scope>NUCLEOTIDE SEQUENCE</scope>
    <source>
        <strain evidence="9">3264_SA19</strain>
    </source>
</reference>
<comment type="subcellular location">
    <subcellularLocation>
        <location evidence="8">Virion</location>
    </subcellularLocation>
    <text evidence="8">Located inside the virion, complexed with the viral RNA.</text>
</comment>
<dbReference type="GO" id="GO:1990904">
    <property type="term" value="C:ribonucleoprotein complex"/>
    <property type="evidence" value="ECO:0007669"/>
    <property type="project" value="UniProtKB-KW"/>
</dbReference>
<evidence type="ECO:0000256" key="6">
    <source>
        <dbReference type="ARBA" id="ARBA00023274"/>
    </source>
</evidence>
<accession>A0A1X9JN56</accession>
<keyword evidence="5 8" id="KW-0543">Viral nucleoprotein</keyword>
<dbReference type="Gene3D" id="1.10.472.180">
    <property type="entry name" value="Bunyavirus nucleocapsid (N) protein, C-terminal domain"/>
    <property type="match status" value="1"/>
</dbReference>
<evidence type="ECO:0000313" key="9">
    <source>
        <dbReference type="EMBL" id="AQM74168.1"/>
    </source>
</evidence>
<keyword evidence="4 8" id="KW-0694">RNA-binding</keyword>
<proteinExistence type="inferred from homology"/>
<evidence type="ECO:0000256" key="7">
    <source>
        <dbReference type="ARBA" id="ARBA00033344"/>
    </source>
</evidence>
<organism evidence="9">
    <name type="scientific">Wolkberg virus</name>
    <dbReference type="NCBI Taxonomy" id="1867943"/>
    <lineage>
        <taxon>Viruses</taxon>
        <taxon>Riboviria</taxon>
        <taxon>Orthornavirae</taxon>
        <taxon>Negarnaviricota</taxon>
        <taxon>Polyploviricotina</taxon>
        <taxon>Bunyaviricetes</taxon>
        <taxon>Elliovirales</taxon>
        <taxon>Peribunyaviridae</taxon>
        <taxon>Orthobunyavirus</taxon>
        <taxon>Orthobunyavirus wolkbergense</taxon>
    </lineage>
</organism>
<dbReference type="PIRSF" id="PIRSF003947">
    <property type="entry name" value="N_OrthobunV"/>
    <property type="match status" value="1"/>
</dbReference>